<dbReference type="Proteomes" id="UP000007148">
    <property type="component" value="Unassembled WGS sequence"/>
</dbReference>
<comment type="caution">
    <text evidence="2">The sequence shown here is derived from an EMBL/GenBank/DDBJ whole genome shotgun (WGS) entry which is preliminary data.</text>
</comment>
<evidence type="ECO:0000256" key="1">
    <source>
        <dbReference type="SAM" id="SignalP"/>
    </source>
</evidence>
<feature type="chain" id="PRO_5003469229" description="SCP domain-containing protein" evidence="1">
    <location>
        <begin position="20"/>
        <end position="147"/>
    </location>
</feature>
<dbReference type="HOGENOM" id="CLU_156034_0_0_1"/>
<keyword evidence="1" id="KW-0732">Signal</keyword>
<evidence type="ECO:0000313" key="3">
    <source>
        <dbReference type="Proteomes" id="UP000007148"/>
    </source>
</evidence>
<dbReference type="AlphaFoldDB" id="G4TXH1"/>
<accession>G4TXH1</accession>
<dbReference type="EMBL" id="CAFZ01000579">
    <property type="protein sequence ID" value="CCA76014.1"/>
    <property type="molecule type" value="Genomic_DNA"/>
</dbReference>
<organism evidence="2 3">
    <name type="scientific">Serendipita indica (strain DSM 11827)</name>
    <name type="common">Root endophyte fungus</name>
    <name type="synonym">Piriformospora indica</name>
    <dbReference type="NCBI Taxonomy" id="1109443"/>
    <lineage>
        <taxon>Eukaryota</taxon>
        <taxon>Fungi</taxon>
        <taxon>Dikarya</taxon>
        <taxon>Basidiomycota</taxon>
        <taxon>Agaricomycotina</taxon>
        <taxon>Agaricomycetes</taxon>
        <taxon>Sebacinales</taxon>
        <taxon>Serendipitaceae</taxon>
        <taxon>Serendipita</taxon>
    </lineage>
</organism>
<feature type="signal peptide" evidence="1">
    <location>
        <begin position="1"/>
        <end position="19"/>
    </location>
</feature>
<keyword evidence="3" id="KW-1185">Reference proteome</keyword>
<dbReference type="InParanoid" id="G4TXH1"/>
<protein>
    <recommendedName>
        <fullName evidence="4">SCP domain-containing protein</fullName>
    </recommendedName>
</protein>
<evidence type="ECO:0000313" key="2">
    <source>
        <dbReference type="EMBL" id="CCA76014.1"/>
    </source>
</evidence>
<sequence length="147" mass="16305">MRVGFFALLFAASALLASAAPLPAYVQTQKKHLGAYLDPLLFSPVVVSATHAQWVAYHNRESTYHDAQADHQLRQAASHARKASRAANSGKHSRAAYHRSAVLEHEGIADYHLNKLRYHEGEAAAHAAQPAHQIWTGHMRRNINELD</sequence>
<proteinExistence type="predicted"/>
<evidence type="ECO:0008006" key="4">
    <source>
        <dbReference type="Google" id="ProtNLM"/>
    </source>
</evidence>
<name>G4TXH1_SERID</name>
<gene>
    <name evidence="2" type="ORF">PIIN_10014</name>
</gene>
<reference evidence="2 3" key="1">
    <citation type="journal article" date="2011" name="PLoS Pathog.">
        <title>Endophytic Life Strategies Decoded by Genome and Transcriptome Analyses of the Mutualistic Root Symbiont Piriformospora indica.</title>
        <authorList>
            <person name="Zuccaro A."/>
            <person name="Lahrmann U."/>
            <person name="Guldener U."/>
            <person name="Langen G."/>
            <person name="Pfiffi S."/>
            <person name="Biedenkopf D."/>
            <person name="Wong P."/>
            <person name="Samans B."/>
            <person name="Grimm C."/>
            <person name="Basiewicz M."/>
            <person name="Murat C."/>
            <person name="Martin F."/>
            <person name="Kogel K.H."/>
        </authorList>
    </citation>
    <scope>NUCLEOTIDE SEQUENCE [LARGE SCALE GENOMIC DNA]</scope>
    <source>
        <strain evidence="2 3">DSM 11827</strain>
    </source>
</reference>